<proteinExistence type="predicted"/>
<reference evidence="2 3" key="1">
    <citation type="submission" date="2013-12" db="EMBL/GenBank/DDBJ databases">
        <authorList>
            <person name="Zelazny A."/>
            <person name="Olivier K."/>
            <person name="Holland S."/>
            <person name="Lenaerts A."/>
            <person name="Ordway D."/>
            <person name="DeGroote M.A."/>
            <person name="Parker T."/>
            <person name="Sizemore C."/>
            <person name="Tallon L.J."/>
            <person name="Sadzewicz L.K."/>
            <person name="Sengamalay N."/>
            <person name="Fraser C.M."/>
            <person name="Hine E."/>
            <person name="Shefchek K.A."/>
            <person name="Das S.P."/>
            <person name="Tettelin H."/>
        </authorList>
    </citation>
    <scope>NUCLEOTIDE SEQUENCE [LARGE SCALE GENOMIC DNA]</scope>
    <source>
        <strain evidence="2 3">1513</strain>
    </source>
</reference>
<sequence>MALTDDRNHLLPGVFHRHNLLMAWEWVAPVSTAGAGGLGVFFTWLTSWQGRRHAETISRDQQKHARDLSREQREQQRLETAYIQMLIEAERMGNWATSVHPMYGPNAPVVDMPSLDEQATTAAHVNAFGSAPVKRLMQAWRDVVSEMAFQAALITPSGFVVEDRSQDMEARKEIFRLRPKERRARLALADQVATELRIPADELMFTDRKKFPMKVMQDD</sequence>
<gene>
    <name evidence="2" type="ORF">I540_1833</name>
</gene>
<dbReference type="Proteomes" id="UP000023351">
    <property type="component" value="Unassembled WGS sequence"/>
</dbReference>
<accession>X8DNU2</accession>
<protein>
    <submittedName>
        <fullName evidence="2">Uncharacterized protein</fullName>
    </submittedName>
</protein>
<evidence type="ECO:0000256" key="1">
    <source>
        <dbReference type="SAM" id="Phobius"/>
    </source>
</evidence>
<dbReference type="AlphaFoldDB" id="X8DNU2"/>
<keyword evidence="1" id="KW-0472">Membrane</keyword>
<evidence type="ECO:0000313" key="2">
    <source>
        <dbReference type="EMBL" id="EUA69726.1"/>
    </source>
</evidence>
<dbReference type="PATRIC" id="fig|1299321.3.peg.1763"/>
<keyword evidence="1" id="KW-0812">Transmembrane</keyword>
<name>X8DNU2_9MYCO</name>
<evidence type="ECO:0000313" key="3">
    <source>
        <dbReference type="Proteomes" id="UP000023351"/>
    </source>
</evidence>
<keyword evidence="1" id="KW-1133">Transmembrane helix</keyword>
<comment type="caution">
    <text evidence="2">The sequence shown here is derived from an EMBL/GenBank/DDBJ whole genome shotgun (WGS) entry which is preliminary data.</text>
</comment>
<dbReference type="EMBL" id="JAOJ01000002">
    <property type="protein sequence ID" value="EUA69726.1"/>
    <property type="molecule type" value="Genomic_DNA"/>
</dbReference>
<feature type="transmembrane region" description="Helical" evidence="1">
    <location>
        <begin position="26"/>
        <end position="45"/>
    </location>
</feature>
<organism evidence="2 3">
    <name type="scientific">Mycobacteroides abscessus subsp. bolletii 1513</name>
    <dbReference type="NCBI Taxonomy" id="1299321"/>
    <lineage>
        <taxon>Bacteria</taxon>
        <taxon>Bacillati</taxon>
        <taxon>Actinomycetota</taxon>
        <taxon>Actinomycetes</taxon>
        <taxon>Mycobacteriales</taxon>
        <taxon>Mycobacteriaceae</taxon>
        <taxon>Mycobacteroides</taxon>
        <taxon>Mycobacteroides abscessus</taxon>
    </lineage>
</organism>